<protein>
    <submittedName>
        <fullName evidence="1">Immunity 49 family protein</fullName>
    </submittedName>
</protein>
<evidence type="ECO:0000313" key="2">
    <source>
        <dbReference type="Proteomes" id="UP001223978"/>
    </source>
</evidence>
<dbReference type="RefSeq" id="WP_282540278.1">
    <property type="nucleotide sequence ID" value="NZ_JASCIQ010000001.1"/>
</dbReference>
<dbReference type="InterPro" id="IPR029074">
    <property type="entry name" value="Imm49"/>
</dbReference>
<comment type="caution">
    <text evidence="1">The sequence shown here is derived from an EMBL/GenBank/DDBJ whole genome shotgun (WGS) entry which is preliminary data.</text>
</comment>
<reference evidence="1 2" key="1">
    <citation type="submission" date="2023-05" db="EMBL/GenBank/DDBJ databases">
        <title>Draft genome sequence of Streptomyces sp. B-S-A6 isolated from a cave soil in Thailand.</title>
        <authorList>
            <person name="Chamroensaksri N."/>
            <person name="Muangham S."/>
        </authorList>
    </citation>
    <scope>NUCLEOTIDE SEQUENCE [LARGE SCALE GENOMIC DNA]</scope>
    <source>
        <strain evidence="1 2">B-S-A6</strain>
    </source>
</reference>
<dbReference type="Pfam" id="PF15575">
    <property type="entry name" value="Imm49"/>
    <property type="match status" value="1"/>
</dbReference>
<proteinExistence type="predicted"/>
<organism evidence="1 2">
    <name type="scientific">Streptomyces cavernicola</name>
    <dbReference type="NCBI Taxonomy" id="3043613"/>
    <lineage>
        <taxon>Bacteria</taxon>
        <taxon>Bacillati</taxon>
        <taxon>Actinomycetota</taxon>
        <taxon>Actinomycetes</taxon>
        <taxon>Kitasatosporales</taxon>
        <taxon>Streptomycetaceae</taxon>
        <taxon>Streptomyces</taxon>
    </lineage>
</organism>
<keyword evidence="2" id="KW-1185">Reference proteome</keyword>
<dbReference type="EMBL" id="JASCIQ010000001">
    <property type="protein sequence ID" value="MDI3402316.1"/>
    <property type="molecule type" value="Genomic_DNA"/>
</dbReference>
<accession>A0ABT6S2K4</accession>
<dbReference type="Proteomes" id="UP001223978">
    <property type="component" value="Unassembled WGS sequence"/>
</dbReference>
<name>A0ABT6S2K4_9ACTN</name>
<evidence type="ECO:0000313" key="1">
    <source>
        <dbReference type="EMBL" id="MDI3402316.1"/>
    </source>
</evidence>
<gene>
    <name evidence="1" type="ORF">QIS96_00490</name>
</gene>
<sequence>MDEVKHDLPSLKRSVSRILDRLEVSAASRGRALDSTVTAAMSHCANDPQVEEFETWEAWVTAMQVGSALFDSATASQDVVACRIGVDGQIKNLPATGPTPYTHAGAWLTTVYLATICRDNARLDRLMRVPTSFLRESGAVFDDYVYDWVETLQRYWSGESTEMWNHLVEAIQETAPEVARFADQELLLKVLYPPLELFQLYNRQANEEFNESLSLSLEWHREYWTGDQARPIDRKGLVTLGPLAISCMAYDNDFSIDVESDYLPEGLLKFSWAGEVET</sequence>